<accession>A0A1E1VZX0</accession>
<protein>
    <submittedName>
        <fullName evidence="1">Uncharacterized protein</fullName>
    </submittedName>
</protein>
<reference evidence="1" key="1">
    <citation type="submission" date="2015-09" db="EMBL/GenBank/DDBJ databases">
        <title>De novo assembly of Pectinophora gossypiella (Pink Bollworm) gut transcriptome.</title>
        <authorList>
            <person name="Tassone E.E."/>
        </authorList>
    </citation>
    <scope>NUCLEOTIDE SEQUENCE</scope>
</reference>
<dbReference type="EMBL" id="GDQN01010777">
    <property type="protein sequence ID" value="JAT80277.1"/>
    <property type="molecule type" value="Transcribed_RNA"/>
</dbReference>
<organism evidence="1">
    <name type="scientific">Pectinophora gossypiella</name>
    <name type="common">Cotton pink bollworm</name>
    <name type="synonym">Depressaria gossypiella</name>
    <dbReference type="NCBI Taxonomy" id="13191"/>
    <lineage>
        <taxon>Eukaryota</taxon>
        <taxon>Metazoa</taxon>
        <taxon>Ecdysozoa</taxon>
        <taxon>Arthropoda</taxon>
        <taxon>Hexapoda</taxon>
        <taxon>Insecta</taxon>
        <taxon>Pterygota</taxon>
        <taxon>Neoptera</taxon>
        <taxon>Endopterygota</taxon>
        <taxon>Lepidoptera</taxon>
        <taxon>Glossata</taxon>
        <taxon>Ditrysia</taxon>
        <taxon>Gelechioidea</taxon>
        <taxon>Gelechiidae</taxon>
        <taxon>Apatetrinae</taxon>
        <taxon>Pectinophora</taxon>
    </lineage>
</organism>
<evidence type="ECO:0000313" key="1">
    <source>
        <dbReference type="EMBL" id="JAT80277.1"/>
    </source>
</evidence>
<feature type="non-terminal residue" evidence="1">
    <location>
        <position position="207"/>
    </location>
</feature>
<dbReference type="OrthoDB" id="7453305at2759"/>
<proteinExistence type="predicted"/>
<name>A0A1E1VZX0_PECGO</name>
<feature type="non-terminal residue" evidence="1">
    <location>
        <position position="1"/>
    </location>
</feature>
<gene>
    <name evidence="1" type="ORF">g.3363</name>
</gene>
<dbReference type="AlphaFoldDB" id="A0A1E1VZX0"/>
<sequence>SQYSLAQDKEFIAHTLKDIESGMYNNLLIRLKEQKSTKPKAPIPKPPKIGSGLKQIIEYLKDLGKENVKGVNDVSTTEMIECQKSNTTELVEDNVDNILQNKTDDDVVFLENKCDVIEISDSEDERENTVPLNTENTIPLKGQCLNEQTDQNMEDGDKTVKIKIEDVGASRNVELSKRNYFSTAIFAEEYKILRNFIVDETNEVRRK</sequence>